<evidence type="ECO:0000259" key="1">
    <source>
        <dbReference type="Pfam" id="PF01814"/>
    </source>
</evidence>
<dbReference type="PANTHER" id="PTHR38048:SF2">
    <property type="entry name" value="HEMERYTHRIN-LIKE DOMAIN-CONTAINING PROTEIN"/>
    <property type="match status" value="1"/>
</dbReference>
<dbReference type="Pfam" id="PF01814">
    <property type="entry name" value="Hemerythrin"/>
    <property type="match status" value="1"/>
</dbReference>
<sequence>MTTQLWADQPFALIKETGILSRQDIPDRPHPAISMAQHMALTHNIIIRGLNASFNQCLSVSPKTKEAQDFLLFNQCLFEILHDHHTVEEEHMFGAIEKFTGVPGIMDKNLEEHKDFQEGLEKYRQYIYETDATDYDGQTLQALLEGFGKTMEVHLHNEIPALLDLKDYDAAKLKALAAAVGKRFRAGSNFYRYGYM</sequence>
<name>A0A232LNJ1_9EURO</name>
<dbReference type="EMBL" id="NPHW01006547">
    <property type="protein sequence ID" value="OXV05709.1"/>
    <property type="molecule type" value="Genomic_DNA"/>
</dbReference>
<organism evidence="2 3">
    <name type="scientific">Elaphomyces granulatus</name>
    <dbReference type="NCBI Taxonomy" id="519963"/>
    <lineage>
        <taxon>Eukaryota</taxon>
        <taxon>Fungi</taxon>
        <taxon>Dikarya</taxon>
        <taxon>Ascomycota</taxon>
        <taxon>Pezizomycotina</taxon>
        <taxon>Eurotiomycetes</taxon>
        <taxon>Eurotiomycetidae</taxon>
        <taxon>Eurotiales</taxon>
        <taxon>Elaphomycetaceae</taxon>
        <taxon>Elaphomyces</taxon>
    </lineage>
</organism>
<dbReference type="InterPro" id="IPR012312">
    <property type="entry name" value="Hemerythrin-like"/>
</dbReference>
<evidence type="ECO:0000313" key="3">
    <source>
        <dbReference type="Proteomes" id="UP000243515"/>
    </source>
</evidence>
<dbReference type="InterPro" id="IPR053206">
    <property type="entry name" value="Dimeric_xanthone_biosynth"/>
</dbReference>
<protein>
    <recommendedName>
        <fullName evidence="1">Hemerythrin-like domain-containing protein</fullName>
    </recommendedName>
</protein>
<comment type="caution">
    <text evidence="2">The sequence shown here is derived from an EMBL/GenBank/DDBJ whole genome shotgun (WGS) entry which is preliminary data.</text>
</comment>
<proteinExistence type="predicted"/>
<feature type="domain" description="Hemerythrin-like" evidence="1">
    <location>
        <begin position="42"/>
        <end position="158"/>
    </location>
</feature>
<evidence type="ECO:0000313" key="2">
    <source>
        <dbReference type="EMBL" id="OXV05709.1"/>
    </source>
</evidence>
<dbReference type="PANTHER" id="PTHR38048">
    <property type="entry name" value="EXPRESSED PROTEIN"/>
    <property type="match status" value="1"/>
</dbReference>
<dbReference type="OrthoDB" id="58416at2759"/>
<dbReference type="AlphaFoldDB" id="A0A232LNJ1"/>
<accession>A0A232LNJ1</accession>
<gene>
    <name evidence="2" type="ORF">Egran_06522</name>
</gene>
<dbReference type="Gene3D" id="1.20.120.520">
    <property type="entry name" value="nmb1532 protein domain like"/>
    <property type="match status" value="1"/>
</dbReference>
<dbReference type="Proteomes" id="UP000243515">
    <property type="component" value="Unassembled WGS sequence"/>
</dbReference>
<keyword evidence="3" id="KW-1185">Reference proteome</keyword>
<reference evidence="2 3" key="1">
    <citation type="journal article" date="2015" name="Environ. Microbiol.">
        <title>Metagenome sequence of Elaphomyces granulatus from sporocarp tissue reveals Ascomycota ectomycorrhizal fingerprints of genome expansion and a Proteobacteria-rich microbiome.</title>
        <authorList>
            <person name="Quandt C.A."/>
            <person name="Kohler A."/>
            <person name="Hesse C.N."/>
            <person name="Sharpton T.J."/>
            <person name="Martin F."/>
            <person name="Spatafora J.W."/>
        </authorList>
    </citation>
    <scope>NUCLEOTIDE SEQUENCE [LARGE SCALE GENOMIC DNA]</scope>
    <source>
        <strain evidence="2 3">OSC145934</strain>
    </source>
</reference>